<organism evidence="1 2">
    <name type="scientific">Fibrobacter intestinalis</name>
    <dbReference type="NCBI Taxonomy" id="28122"/>
    <lineage>
        <taxon>Bacteria</taxon>
        <taxon>Pseudomonadati</taxon>
        <taxon>Fibrobacterota</taxon>
        <taxon>Fibrobacteria</taxon>
        <taxon>Fibrobacterales</taxon>
        <taxon>Fibrobacteraceae</taxon>
        <taxon>Fibrobacter</taxon>
    </lineage>
</organism>
<dbReference type="EMBL" id="FRAW01000063">
    <property type="protein sequence ID" value="SHL30679.1"/>
    <property type="molecule type" value="Genomic_DNA"/>
</dbReference>
<evidence type="ECO:0000313" key="1">
    <source>
        <dbReference type="EMBL" id="SHL30679.1"/>
    </source>
</evidence>
<dbReference type="Proteomes" id="UP000184275">
    <property type="component" value="Unassembled WGS sequence"/>
</dbReference>
<accession>A0A1M6ZK05</accession>
<dbReference type="RefSeq" id="WP_280522149.1">
    <property type="nucleotide sequence ID" value="NZ_FRAW01000063.1"/>
</dbReference>
<evidence type="ECO:0000313" key="2">
    <source>
        <dbReference type="Proteomes" id="UP000184275"/>
    </source>
</evidence>
<dbReference type="AlphaFoldDB" id="A0A1M6ZK05"/>
<gene>
    <name evidence="1" type="ORF">SAMN05720469_1633</name>
</gene>
<reference evidence="2" key="1">
    <citation type="submission" date="2016-11" db="EMBL/GenBank/DDBJ databases">
        <authorList>
            <person name="Varghese N."/>
            <person name="Submissions S."/>
        </authorList>
    </citation>
    <scope>NUCLEOTIDE SEQUENCE [LARGE SCALE GENOMIC DNA]</scope>
    <source>
        <strain evidence="2">UWOS</strain>
    </source>
</reference>
<name>A0A1M6ZK05_9BACT</name>
<sequence>MEAMLGAIPIEMEPTEYAGNFLYKANLESLDNPQLLDGMYKAV</sequence>
<keyword evidence="2" id="KW-1185">Reference proteome</keyword>
<protein>
    <submittedName>
        <fullName evidence="1">Uncharacterized protein</fullName>
    </submittedName>
</protein>
<proteinExistence type="predicted"/>